<dbReference type="EnsemblBacteria" id="BAA17388">
    <property type="protein sequence ID" value="BAA17388"/>
    <property type="gene ID" value="BAA17388"/>
</dbReference>
<proteinExistence type="predicted"/>
<dbReference type="Proteomes" id="UP000001425">
    <property type="component" value="Chromosome"/>
</dbReference>
<feature type="domain" description="CusB-like beta-barrel" evidence="4">
    <location>
        <begin position="357"/>
        <end position="432"/>
    </location>
</feature>
<dbReference type="Gene3D" id="1.10.287.470">
    <property type="entry name" value="Helix hairpin bin"/>
    <property type="match status" value="1"/>
</dbReference>
<dbReference type="InterPro" id="IPR059052">
    <property type="entry name" value="HH_YbhG-like"/>
</dbReference>
<dbReference type="InParanoid" id="P73357"/>
<evidence type="ECO:0000256" key="1">
    <source>
        <dbReference type="SAM" id="Coils"/>
    </source>
</evidence>
<gene>
    <name evidence="6" type="ordered locus">slr1207</name>
</gene>
<dbReference type="InterPro" id="IPR058792">
    <property type="entry name" value="Beta-barrel_RND_2"/>
</dbReference>
<protein>
    <submittedName>
        <fullName evidence="6">Slr1207 protein</fullName>
    </submittedName>
</protein>
<dbReference type="Pfam" id="PF25881">
    <property type="entry name" value="HH_YBHG"/>
    <property type="match status" value="1"/>
</dbReference>
<reference evidence="6 7" key="2">
    <citation type="journal article" date="1996" name="DNA Res.">
        <title>Sequence analysis of the genome of the unicellular cyanobacterium Synechocystis sp. strain PCC6803. II. Sequence determination of the entire genome and assignment of potential protein-coding regions.</title>
        <authorList>
            <person name="Kaneko T."/>
            <person name="Sato S."/>
            <person name="Kotani H."/>
            <person name="Tanaka A."/>
            <person name="Asamizu E."/>
            <person name="Nakamura Y."/>
            <person name="Miyajima N."/>
            <person name="Hirosawa M."/>
            <person name="Sugiura M."/>
            <person name="Sasamoto S."/>
            <person name="Kimura T."/>
            <person name="Hosouchi T."/>
            <person name="Matsuno A."/>
            <person name="Muraki A."/>
            <person name="Nakazaki N."/>
            <person name="Naruo K."/>
            <person name="Okumura S."/>
            <person name="Shimpo S."/>
            <person name="Takeuchi C."/>
            <person name="Wada T."/>
            <person name="Watanabe A."/>
            <person name="Yamada M."/>
            <person name="Yasuda M."/>
            <person name="Tabata S."/>
        </authorList>
    </citation>
    <scope>NUCLEOTIDE SEQUENCE [LARGE SCALE GENOMIC DNA]</scope>
    <source>
        <strain evidence="7">ATCC 27184 / PCC 6803 / Kazusa</strain>
    </source>
</reference>
<organism evidence="6 7">
    <name type="scientific">Synechocystis sp. (strain ATCC 27184 / PCC 6803 / Kazusa)</name>
    <dbReference type="NCBI Taxonomy" id="1111708"/>
    <lineage>
        <taxon>Bacteria</taxon>
        <taxon>Bacillati</taxon>
        <taxon>Cyanobacteriota</taxon>
        <taxon>Cyanophyceae</taxon>
        <taxon>Synechococcales</taxon>
        <taxon>Merismopediaceae</taxon>
        <taxon>Synechocystis</taxon>
    </lineage>
</organism>
<evidence type="ECO:0000313" key="6">
    <source>
        <dbReference type="EMBL" id="BAA17388.1"/>
    </source>
</evidence>
<dbReference type="SUPFAM" id="SSF111369">
    <property type="entry name" value="HlyD-like secretion proteins"/>
    <property type="match status" value="3"/>
</dbReference>
<dbReference type="IntAct" id="P73357">
    <property type="interactions" value="1"/>
</dbReference>
<dbReference type="Pfam" id="PF25954">
    <property type="entry name" value="Beta-barrel_RND_2"/>
    <property type="match status" value="1"/>
</dbReference>
<feature type="region of interest" description="Disordered" evidence="2">
    <location>
        <begin position="493"/>
        <end position="514"/>
    </location>
</feature>
<dbReference type="KEGG" id="syn:slr1207"/>
<dbReference type="PIR" id="S77541">
    <property type="entry name" value="S77541"/>
</dbReference>
<feature type="coiled-coil region" evidence="1">
    <location>
        <begin position="138"/>
        <end position="197"/>
    </location>
</feature>
<dbReference type="Gene3D" id="2.40.420.20">
    <property type="match status" value="1"/>
</dbReference>
<evidence type="ECO:0000259" key="3">
    <source>
        <dbReference type="Pfam" id="PF25881"/>
    </source>
</evidence>
<evidence type="ECO:0000313" key="7">
    <source>
        <dbReference type="Proteomes" id="UP000001425"/>
    </source>
</evidence>
<reference evidence="6 7" key="1">
    <citation type="journal article" date="1995" name="DNA Res.">
        <title>Sequence analysis of the genome of the unicellular cyanobacterium Synechocystis sp. strain PCC6803. I. Sequence features in the 1 Mb region from map positions 64% to 92% of the genome.</title>
        <authorList>
            <person name="Kaneko T."/>
            <person name="Tanaka A."/>
            <person name="Sato S."/>
            <person name="Kotani H."/>
            <person name="Sazuka T."/>
            <person name="Miyajima N."/>
            <person name="Sugiura M."/>
            <person name="Tabata S."/>
        </authorList>
    </citation>
    <scope>NUCLEOTIDE SEQUENCE [LARGE SCALE GENOMIC DNA]</scope>
    <source>
        <strain evidence="7">ATCC 27184 / PCC 6803 / Kazusa</strain>
    </source>
</reference>
<evidence type="ECO:0000259" key="4">
    <source>
        <dbReference type="Pfam" id="PF25954"/>
    </source>
</evidence>
<feature type="domain" description="YbhG-like alpha-helical hairpin" evidence="3">
    <location>
        <begin position="151"/>
        <end position="266"/>
    </location>
</feature>
<dbReference type="InterPro" id="IPR058627">
    <property type="entry name" value="MdtA-like_C"/>
</dbReference>
<dbReference type="Pfam" id="PF25967">
    <property type="entry name" value="RND-MFP_C"/>
    <property type="match status" value="1"/>
</dbReference>
<dbReference type="Gene3D" id="2.40.50.100">
    <property type="match status" value="1"/>
</dbReference>
<feature type="coiled-coil region" evidence="1">
    <location>
        <begin position="247"/>
        <end position="292"/>
    </location>
</feature>
<dbReference type="Gene3D" id="2.40.30.170">
    <property type="match status" value="1"/>
</dbReference>
<dbReference type="GO" id="GO:0015562">
    <property type="term" value="F:efflux transmembrane transporter activity"/>
    <property type="evidence" value="ECO:0000318"/>
    <property type="project" value="GO_Central"/>
</dbReference>
<dbReference type="AlphaFoldDB" id="P73357"/>
<dbReference type="PhylomeDB" id="P73357"/>
<dbReference type="PANTHER" id="PTHR30469">
    <property type="entry name" value="MULTIDRUG RESISTANCE PROTEIN MDTA"/>
    <property type="match status" value="1"/>
</dbReference>
<evidence type="ECO:0000259" key="5">
    <source>
        <dbReference type="Pfam" id="PF25967"/>
    </source>
</evidence>
<dbReference type="EMBL" id="BA000022">
    <property type="protein sequence ID" value="BAA17388.1"/>
    <property type="molecule type" value="Genomic_DNA"/>
</dbReference>
<dbReference type="PANTHER" id="PTHR30469:SF33">
    <property type="entry name" value="SLR1207 PROTEIN"/>
    <property type="match status" value="1"/>
</dbReference>
<dbReference type="PaxDb" id="1148-1652466"/>
<feature type="domain" description="Multidrug resistance protein MdtA-like C-terminal permuted SH3" evidence="5">
    <location>
        <begin position="437"/>
        <end position="494"/>
    </location>
</feature>
<evidence type="ECO:0000256" key="2">
    <source>
        <dbReference type="SAM" id="MobiDB-lite"/>
    </source>
</evidence>
<dbReference type="STRING" id="1148.gene:10498251"/>
<keyword evidence="7" id="KW-1185">Reference proteome</keyword>
<accession>P73357</accession>
<sequence length="514" mass="55777">MPMAMPLVQSMKKPLPILLSLLGLGILVVGIFAYRSAYGPSRQSELDKYTVMATESPLEVEIKASGTVQPQQTVNISPKAPGRLVRLFVEQGDVVKKGDRIAVMENQEFFADGKQSEARLREAIARYEQARIRIPAEIDQLRAQVNQGRTRIAQAQSQLASAQARLEQAQSRIPSNIDQLRAQVASAESRLKLAENRRNRNQSLLQEGAITQDQYDELSNEFLNAQAGLFEAQSRLNNARTTASPEVGQIEQEIVQLQGAIAEAEQGVAAQMAQLRERQGTAETELATLQAAASQAEAQLMRSKIAYEDTFIVAPFDGIITQKFATVGSFVTPTTSASSTASATSTSIVALAQGLEVVARVPEVDISALRPGQMVDIVADAFPNETFTGRVIRVAPEAIVENNVTSFEVTIGLATGQEQLRSKMNVDVVFKGDRLANALTVPTVAIVTVGGRTGVMVPDAEDKPQFRPVTIGLVLDDKTQILRGLEPKERVFIDLPEDSQDALNPPEDSTESDN</sequence>
<name>P73357_SYNY3</name>
<dbReference type="eggNOG" id="COG0845">
    <property type="taxonomic scope" value="Bacteria"/>
</dbReference>
<dbReference type="GO" id="GO:1990281">
    <property type="term" value="C:efflux pump complex"/>
    <property type="evidence" value="ECO:0000318"/>
    <property type="project" value="GO_Central"/>
</dbReference>
<keyword evidence="1" id="KW-0175">Coiled coil</keyword>